<dbReference type="NCBIfam" id="TIGR02678">
    <property type="entry name" value="TIGR02678 family protein"/>
    <property type="match status" value="1"/>
</dbReference>
<dbReference type="Pfam" id="PF09661">
    <property type="entry name" value="DUF2398"/>
    <property type="match status" value="1"/>
</dbReference>
<dbReference type="InterPro" id="IPR013494">
    <property type="entry name" value="CHP02678"/>
</dbReference>
<name>A0ABP8R309_9ACTN</name>
<dbReference type="Proteomes" id="UP001500503">
    <property type="component" value="Unassembled WGS sequence"/>
</dbReference>
<organism evidence="1 2">
    <name type="scientific">Actinoallomurus oryzae</name>
    <dbReference type="NCBI Taxonomy" id="502180"/>
    <lineage>
        <taxon>Bacteria</taxon>
        <taxon>Bacillati</taxon>
        <taxon>Actinomycetota</taxon>
        <taxon>Actinomycetes</taxon>
        <taxon>Streptosporangiales</taxon>
        <taxon>Thermomonosporaceae</taxon>
        <taxon>Actinoallomurus</taxon>
    </lineage>
</organism>
<keyword evidence="2" id="KW-1185">Reference proteome</keyword>
<gene>
    <name evidence="1" type="ORF">GCM10023191_087600</name>
</gene>
<dbReference type="EMBL" id="BAABHF010000054">
    <property type="protein sequence ID" value="GAA4516521.1"/>
    <property type="molecule type" value="Genomic_DNA"/>
</dbReference>
<proteinExistence type="predicted"/>
<evidence type="ECO:0008006" key="3">
    <source>
        <dbReference type="Google" id="ProtNLM"/>
    </source>
</evidence>
<accession>A0ABP8R309</accession>
<reference evidence="2" key="1">
    <citation type="journal article" date="2019" name="Int. J. Syst. Evol. Microbiol.">
        <title>The Global Catalogue of Microorganisms (GCM) 10K type strain sequencing project: providing services to taxonomists for standard genome sequencing and annotation.</title>
        <authorList>
            <consortium name="The Broad Institute Genomics Platform"/>
            <consortium name="The Broad Institute Genome Sequencing Center for Infectious Disease"/>
            <person name="Wu L."/>
            <person name="Ma J."/>
        </authorList>
    </citation>
    <scope>NUCLEOTIDE SEQUENCE [LARGE SCALE GENOMIC DNA]</scope>
    <source>
        <strain evidence="2">JCM 17933</strain>
    </source>
</reference>
<dbReference type="RefSeq" id="WP_345474338.1">
    <property type="nucleotide sequence ID" value="NZ_BAABHF010000054.1"/>
</dbReference>
<evidence type="ECO:0000313" key="2">
    <source>
        <dbReference type="Proteomes" id="UP001500503"/>
    </source>
</evidence>
<evidence type="ECO:0000313" key="1">
    <source>
        <dbReference type="EMBL" id="GAA4516521.1"/>
    </source>
</evidence>
<protein>
    <recommendedName>
        <fullName evidence="3">TIGR02678 family protein</fullName>
    </recommendedName>
</protein>
<comment type="caution">
    <text evidence="1">The sequence shown here is derived from an EMBL/GenBank/DDBJ whole genome shotgun (WGS) entry which is preliminary data.</text>
</comment>
<sequence>MTAGAGDFADELAAERRTAARLLLRKPLVTPETHPEEFPLIRRHADELARQFGQLLGYRLVVEPGFARLLKAGLGRNSGRWLERGSGAPFTPRTYAYLALALSVLVTAPEQLLLSEIVTRTRAAAAEAGIDLGEPNRIVERRALVAALKQLMTWHVLSEDEGSVESYSGDGSAEALLTVDREIARRLVSGPIGRAPSADELIELAATPEHAGPRHAVRRRLVETPVVYVDELTDEERDWLRRNQRREQRTFEEFCGLDAEIRAEGVALLDPAGELSDIEFPGTGTVPWAALLVLERLVAELTPDGGSADLPDGRIESVLAELVERHRKAWAERYTESSELLCQAVTDLLLRMRLIDRSGDGRLRLLAAAARYSPEVTT</sequence>